<evidence type="ECO:0000256" key="4">
    <source>
        <dbReference type="SAM" id="Coils"/>
    </source>
</evidence>
<dbReference type="SUPFAM" id="SSF55874">
    <property type="entry name" value="ATPase domain of HSP90 chaperone/DNA topoisomerase II/histidine kinase"/>
    <property type="match status" value="1"/>
</dbReference>
<dbReference type="InterPro" id="IPR015943">
    <property type="entry name" value="WD40/YVTN_repeat-like_dom_sf"/>
</dbReference>
<dbReference type="InterPro" id="IPR036097">
    <property type="entry name" value="HisK_dim/P_sf"/>
</dbReference>
<dbReference type="Gene3D" id="2.130.10.10">
    <property type="entry name" value="YVTN repeat-like/Quinoprotein amine dehydrogenase"/>
    <property type="match status" value="3"/>
</dbReference>
<evidence type="ECO:0000256" key="2">
    <source>
        <dbReference type="ARBA" id="ARBA00012438"/>
    </source>
</evidence>
<dbReference type="InterPro" id="IPR003018">
    <property type="entry name" value="GAF"/>
</dbReference>
<dbReference type="PANTHER" id="PTHR43547">
    <property type="entry name" value="TWO-COMPONENT HISTIDINE KINASE"/>
    <property type="match status" value="1"/>
</dbReference>
<feature type="region of interest" description="Disordered" evidence="5">
    <location>
        <begin position="704"/>
        <end position="723"/>
    </location>
</feature>
<dbReference type="Pfam" id="PF07495">
    <property type="entry name" value="Y_Y_Y"/>
    <property type="match status" value="1"/>
</dbReference>
<comment type="catalytic activity">
    <reaction evidence="1">
        <text>ATP + protein L-histidine = ADP + protein N-phospho-L-histidine.</text>
        <dbReference type="EC" id="2.7.13.3"/>
    </reaction>
</comment>
<dbReference type="InterPro" id="IPR005467">
    <property type="entry name" value="His_kinase_dom"/>
</dbReference>
<dbReference type="RefSeq" id="WP_192029524.1">
    <property type="nucleotide sequence ID" value="NZ_JACYTR010000017.1"/>
</dbReference>
<feature type="domain" description="Histidine kinase" evidence="6">
    <location>
        <begin position="1062"/>
        <end position="1301"/>
    </location>
</feature>
<dbReference type="Gene3D" id="3.30.565.10">
    <property type="entry name" value="Histidine kinase-like ATPase, C-terminal domain"/>
    <property type="match status" value="1"/>
</dbReference>
<dbReference type="InterPro" id="IPR011123">
    <property type="entry name" value="Y_Y_Y"/>
</dbReference>
<organism evidence="7 8">
    <name type="scientific">Pseudomarimonas arenosa</name>
    <dbReference type="NCBI Taxonomy" id="2774145"/>
    <lineage>
        <taxon>Bacteria</taxon>
        <taxon>Pseudomonadati</taxon>
        <taxon>Pseudomonadota</taxon>
        <taxon>Gammaproteobacteria</taxon>
        <taxon>Lysobacterales</taxon>
        <taxon>Lysobacteraceae</taxon>
        <taxon>Pseudomarimonas</taxon>
    </lineage>
</organism>
<proteinExistence type="predicted"/>
<dbReference type="Gene3D" id="2.60.40.10">
    <property type="entry name" value="Immunoglobulins"/>
    <property type="match status" value="1"/>
</dbReference>
<dbReference type="SUPFAM" id="SSF55781">
    <property type="entry name" value="GAF domain-like"/>
    <property type="match status" value="1"/>
</dbReference>
<dbReference type="Pfam" id="PF02518">
    <property type="entry name" value="HATPase_c"/>
    <property type="match status" value="1"/>
</dbReference>
<dbReference type="PROSITE" id="PS50109">
    <property type="entry name" value="HIS_KIN"/>
    <property type="match status" value="1"/>
</dbReference>
<evidence type="ECO:0000256" key="5">
    <source>
        <dbReference type="SAM" id="MobiDB-lite"/>
    </source>
</evidence>
<evidence type="ECO:0000259" key="6">
    <source>
        <dbReference type="PROSITE" id="PS50109"/>
    </source>
</evidence>
<accession>A0AAW3ZN94</accession>
<dbReference type="Gene3D" id="3.30.450.40">
    <property type="match status" value="1"/>
</dbReference>
<dbReference type="SMART" id="SM00065">
    <property type="entry name" value="GAF"/>
    <property type="match status" value="1"/>
</dbReference>
<dbReference type="InterPro" id="IPR011110">
    <property type="entry name" value="Reg_prop"/>
</dbReference>
<dbReference type="CDD" id="cd00082">
    <property type="entry name" value="HisKA"/>
    <property type="match status" value="1"/>
</dbReference>
<dbReference type="PANTHER" id="PTHR43547:SF2">
    <property type="entry name" value="HYBRID SIGNAL TRANSDUCTION HISTIDINE KINASE C"/>
    <property type="match status" value="1"/>
</dbReference>
<evidence type="ECO:0000313" key="8">
    <source>
        <dbReference type="Proteomes" id="UP000613768"/>
    </source>
</evidence>
<gene>
    <name evidence="7" type="ORF">IFO71_10175</name>
</gene>
<dbReference type="Pfam" id="PF07494">
    <property type="entry name" value="Reg_prop"/>
    <property type="match status" value="4"/>
</dbReference>
<dbReference type="EC" id="2.7.13.3" evidence="2"/>
<keyword evidence="8" id="KW-1185">Reference proteome</keyword>
<dbReference type="InterPro" id="IPR029016">
    <property type="entry name" value="GAF-like_dom_sf"/>
</dbReference>
<sequence>MAAGAFRHWQRTSAAPGVRVDKQINRRGSGWRWLAALLLPLGLAQSAELNPEAIRFRHLDARNGLPQVSVLALVQDASGFVWIGTQDGLARYDGVEVRVFLNHRDRADSLWGNRVNAMALDQQGQLWVGSSEGLNRYLSHSETFQRIGSAVDDPGAAPAGVVRALAVDGKGDLWVGGRGLARVSAQGRVLDYLAHGDGRLPGEFVHALAPVADGSLWIGTSAGLAKRDAQGAQRRYPLAEEAPSVTALLHDRHGQLWVGTDGFGLYRLNVKGEIDRHWLPDAQPASLADGRIRSLLQDVDGRIWVGHESGLDVAEQPDAESVAWTHFRYQRPFRDGIGSGRIASLLQDQDGWIWAGSWTGGVGRMPPRPPDFITFDPDMPATSGLRDASVLAMCADASAHPSAQNRLWLATRQGLYQFDLDKARLSAMVGGEALFSSDLACSDELWVGSTSGLYRVKDQALQRIALPAELGVLSIRFSFRIDGPRLWLCDADTLWVLDRATAAVLAKHSPVSCGLIGRGTFEPFDDNIMLVGTSGGLLWFSRDGARLLHRTLAQPGIDAALQASTVTEILRARDGRWWIGTQGAGLHEMKLEAGADPAQAKFQAYGSAEGLAADAIGGILEDARGRLWLSTTRGISRFDPNSFAVRNYSSADGALDASYYIGSAAALPSGRFVFGGLDGFTVFDPEQVDQAPIPTQPVLTSIESDNRPLLARTSDPNSPLETSAPQLQSLALQSNRARNLSFNFTSPYFVAPHQMLFAYRLQGFESNWVVSDAQRRRAHYTNLAPGAYRFQVRAGNRDGEWSPPRELQVEILPQWWQTAGFKISVAASLLFLLFSAFRWRTAALARRGQELQEQVAARTADILKLGEIGRRLTATLDLEQAFSEVHAQVASRLDAHVFAISVLDREREALRDRYSIEAGVRDSAVDYALSETNRPAVWCVTRGQELCTACRQELANYVGDVAAPKQGHVMESIVYLPLRVGDRTIGCLSVQSPRPRAYSSAQLELLRALASYAAIAVDNAQTYEQLDKAMAQVQETLQRLQQTQARLITSEKLAATGQLTAGMAHEINNPNNFINGAAQNLAAQLEQFRQHLRHLAGQDAPPEVLALIEARIAAQLEELATIREGSQRIAAIVEDLRTYSRLDEAERKVVRLAESLAATISLARGRYRGIDIQARFDVDPQVECQPAKLNHVFMNLITNACQAIESRQQVEATHVGCVVVHARLGAADELQICVEDNGCGISPADQSHVFEPFFTTRPPGQGAGLGLSVAWNIVREDGGRLDLESDPQWGTRLVVVLPLRSEVDAHAVP</sequence>
<dbReference type="PRINTS" id="PR00344">
    <property type="entry name" value="BCTRLSENSOR"/>
</dbReference>
<dbReference type="Proteomes" id="UP000613768">
    <property type="component" value="Unassembled WGS sequence"/>
</dbReference>
<evidence type="ECO:0000313" key="7">
    <source>
        <dbReference type="EMBL" id="MBD8526102.1"/>
    </source>
</evidence>
<feature type="compositionally biased region" description="Polar residues" evidence="5">
    <location>
        <begin position="714"/>
        <end position="723"/>
    </location>
</feature>
<name>A0AAW3ZN94_9GAMM</name>
<dbReference type="InterPro" id="IPR003594">
    <property type="entry name" value="HATPase_dom"/>
</dbReference>
<evidence type="ECO:0000256" key="3">
    <source>
        <dbReference type="ARBA" id="ARBA00022553"/>
    </source>
</evidence>
<dbReference type="Gene3D" id="1.10.287.130">
    <property type="match status" value="1"/>
</dbReference>
<dbReference type="InterPro" id="IPR004358">
    <property type="entry name" value="Sig_transdc_His_kin-like_C"/>
</dbReference>
<comment type="caution">
    <text evidence="7">The sequence shown here is derived from an EMBL/GenBank/DDBJ whole genome shotgun (WGS) entry which is preliminary data.</text>
</comment>
<dbReference type="GO" id="GO:0000155">
    <property type="term" value="F:phosphorelay sensor kinase activity"/>
    <property type="evidence" value="ECO:0007669"/>
    <property type="project" value="InterPro"/>
</dbReference>
<keyword evidence="4" id="KW-0175">Coiled coil</keyword>
<dbReference type="EMBL" id="JACYTR010000017">
    <property type="protein sequence ID" value="MBD8526102.1"/>
    <property type="molecule type" value="Genomic_DNA"/>
</dbReference>
<dbReference type="Pfam" id="PF13185">
    <property type="entry name" value="GAF_2"/>
    <property type="match status" value="1"/>
</dbReference>
<dbReference type="SUPFAM" id="SSF47384">
    <property type="entry name" value="Homodimeric domain of signal transducing histidine kinase"/>
    <property type="match status" value="1"/>
</dbReference>
<evidence type="ECO:0000256" key="1">
    <source>
        <dbReference type="ARBA" id="ARBA00000085"/>
    </source>
</evidence>
<dbReference type="InterPro" id="IPR013783">
    <property type="entry name" value="Ig-like_fold"/>
</dbReference>
<dbReference type="SMART" id="SM00387">
    <property type="entry name" value="HATPase_c"/>
    <property type="match status" value="1"/>
</dbReference>
<keyword evidence="3" id="KW-0597">Phosphoprotein</keyword>
<dbReference type="InterPro" id="IPR036890">
    <property type="entry name" value="HATPase_C_sf"/>
</dbReference>
<dbReference type="SMART" id="SM00388">
    <property type="entry name" value="HisKA"/>
    <property type="match status" value="1"/>
</dbReference>
<protein>
    <recommendedName>
        <fullName evidence="2">histidine kinase</fullName>
        <ecNumber evidence="2">2.7.13.3</ecNumber>
    </recommendedName>
</protein>
<feature type="coiled-coil region" evidence="4">
    <location>
        <begin position="1019"/>
        <end position="1050"/>
    </location>
</feature>
<reference evidence="7 8" key="1">
    <citation type="submission" date="2020-09" db="EMBL/GenBank/DDBJ databases">
        <title>Pseudoxanthomonas sp. CAU 1598 isolated from sand of Yaerae Beach.</title>
        <authorList>
            <person name="Kim W."/>
        </authorList>
    </citation>
    <scope>NUCLEOTIDE SEQUENCE [LARGE SCALE GENOMIC DNA]</scope>
    <source>
        <strain evidence="7 8">CAU 1598</strain>
    </source>
</reference>
<dbReference type="SUPFAM" id="SSF63829">
    <property type="entry name" value="Calcium-dependent phosphotriesterase"/>
    <property type="match status" value="3"/>
</dbReference>
<dbReference type="InterPro" id="IPR003661">
    <property type="entry name" value="HisK_dim/P_dom"/>
</dbReference>